<dbReference type="InterPro" id="IPR050147">
    <property type="entry name" value="Ser/Thr_Dehydratase"/>
</dbReference>
<dbReference type="SUPFAM" id="SSF53686">
    <property type="entry name" value="Tryptophan synthase beta subunit-like PLP-dependent enzymes"/>
    <property type="match status" value="1"/>
</dbReference>
<dbReference type="Proteomes" id="UP000275401">
    <property type="component" value="Unassembled WGS sequence"/>
</dbReference>
<evidence type="ECO:0000313" key="6">
    <source>
        <dbReference type="Proteomes" id="UP000275401"/>
    </source>
</evidence>
<keyword evidence="6" id="KW-1185">Reference proteome</keyword>
<organism evidence="5 6">
    <name type="scientific">Streptomyces botrytidirepellens</name>
    <dbReference type="NCBI Taxonomy" id="2486417"/>
    <lineage>
        <taxon>Bacteria</taxon>
        <taxon>Bacillati</taxon>
        <taxon>Actinomycetota</taxon>
        <taxon>Actinomycetes</taxon>
        <taxon>Kitasatosporales</taxon>
        <taxon>Streptomycetaceae</taxon>
        <taxon>Streptomyces</taxon>
    </lineage>
</organism>
<dbReference type="PROSITE" id="PS00165">
    <property type="entry name" value="DEHYDRATASE_SER_THR"/>
    <property type="match status" value="1"/>
</dbReference>
<dbReference type="InterPro" id="IPR000634">
    <property type="entry name" value="Ser/Thr_deHydtase_PyrdxlP-BS"/>
</dbReference>
<dbReference type="GO" id="GO:0004794">
    <property type="term" value="F:threonine deaminase activity"/>
    <property type="evidence" value="ECO:0007669"/>
    <property type="project" value="TreeGrafter"/>
</dbReference>
<dbReference type="GO" id="GO:0030170">
    <property type="term" value="F:pyridoxal phosphate binding"/>
    <property type="evidence" value="ECO:0007669"/>
    <property type="project" value="InterPro"/>
</dbReference>
<dbReference type="GO" id="GO:0003941">
    <property type="term" value="F:L-serine ammonia-lyase activity"/>
    <property type="evidence" value="ECO:0007669"/>
    <property type="project" value="TreeGrafter"/>
</dbReference>
<gene>
    <name evidence="5" type="ORF">EEJ42_37325</name>
</gene>
<dbReference type="AlphaFoldDB" id="A0A3M8TX45"/>
<feature type="domain" description="Tryptophan synthase beta chain-like PALP" evidence="4">
    <location>
        <begin position="33"/>
        <end position="303"/>
    </location>
</feature>
<dbReference type="Gene3D" id="3.40.50.1100">
    <property type="match status" value="2"/>
</dbReference>
<dbReference type="InterPro" id="IPR001926">
    <property type="entry name" value="TrpB-like_PALP"/>
</dbReference>
<dbReference type="NCBIfam" id="NF006094">
    <property type="entry name" value="PRK08246.1"/>
    <property type="match status" value="1"/>
</dbReference>
<sequence>MVTHQDVQAAARRSAGQIRPVALAPVDEGAFGGAEGWLALEFLQHTGSFKARGAFNFIGSHVEARTVPEAGVVIASGGNAGLACAWAAARHSVTATVFVPETAPAVKVGRLRALGADVRQVGREYAEALDASRKHAAETGALESHAYDHPLIAAGAGTVMEEILRCRPDLDTVVVSVGGGGLFTGVAVSALEHGVRVVAVEPHGSRALNAALEAGAVVDVPVDSVAADSLGARRAAPMALEWARKEGVRSVLVSDQEIVSARQALWDDRRIAVEHAAATALAAVRSGAYETRPGEKVAVLLCGANTDPGDLTRT</sequence>
<dbReference type="RefSeq" id="WP_123106623.1">
    <property type="nucleotide sequence ID" value="NZ_RIBZ01000731.1"/>
</dbReference>
<keyword evidence="3" id="KW-0456">Lyase</keyword>
<dbReference type="GO" id="GO:0009097">
    <property type="term" value="P:isoleucine biosynthetic process"/>
    <property type="evidence" value="ECO:0007669"/>
    <property type="project" value="TreeGrafter"/>
</dbReference>
<evidence type="ECO:0000256" key="3">
    <source>
        <dbReference type="ARBA" id="ARBA00023239"/>
    </source>
</evidence>
<evidence type="ECO:0000256" key="1">
    <source>
        <dbReference type="ARBA" id="ARBA00001933"/>
    </source>
</evidence>
<dbReference type="PANTHER" id="PTHR48078:SF6">
    <property type="entry name" value="L-THREONINE DEHYDRATASE CATABOLIC TDCB"/>
    <property type="match status" value="1"/>
</dbReference>
<accession>A0A3M8TX45</accession>
<evidence type="ECO:0000259" key="4">
    <source>
        <dbReference type="Pfam" id="PF00291"/>
    </source>
</evidence>
<keyword evidence="2" id="KW-0663">Pyridoxal phosphate</keyword>
<dbReference type="InterPro" id="IPR036052">
    <property type="entry name" value="TrpB-like_PALP_sf"/>
</dbReference>
<protein>
    <submittedName>
        <fullName evidence="5">Pyridoxal-phosphate dependent enzyme</fullName>
    </submittedName>
</protein>
<dbReference type="PANTHER" id="PTHR48078">
    <property type="entry name" value="THREONINE DEHYDRATASE, MITOCHONDRIAL-RELATED"/>
    <property type="match status" value="1"/>
</dbReference>
<dbReference type="GO" id="GO:0006565">
    <property type="term" value="P:L-serine catabolic process"/>
    <property type="evidence" value="ECO:0007669"/>
    <property type="project" value="TreeGrafter"/>
</dbReference>
<name>A0A3M8TX45_9ACTN</name>
<evidence type="ECO:0000256" key="2">
    <source>
        <dbReference type="ARBA" id="ARBA00022898"/>
    </source>
</evidence>
<comment type="caution">
    <text evidence="5">The sequence shown here is derived from an EMBL/GenBank/DDBJ whole genome shotgun (WGS) entry which is preliminary data.</text>
</comment>
<proteinExistence type="predicted"/>
<comment type="cofactor">
    <cofactor evidence="1">
        <name>pyridoxal 5'-phosphate</name>
        <dbReference type="ChEBI" id="CHEBI:597326"/>
    </cofactor>
</comment>
<dbReference type="GO" id="GO:0006567">
    <property type="term" value="P:L-threonine catabolic process"/>
    <property type="evidence" value="ECO:0007669"/>
    <property type="project" value="TreeGrafter"/>
</dbReference>
<dbReference type="Pfam" id="PF00291">
    <property type="entry name" value="PALP"/>
    <property type="match status" value="1"/>
</dbReference>
<evidence type="ECO:0000313" key="5">
    <source>
        <dbReference type="EMBL" id="RNF96214.1"/>
    </source>
</evidence>
<dbReference type="EMBL" id="RIBZ01000731">
    <property type="protein sequence ID" value="RNF96214.1"/>
    <property type="molecule type" value="Genomic_DNA"/>
</dbReference>
<reference evidence="5 6" key="1">
    <citation type="submission" date="2018-11" db="EMBL/GenBank/DDBJ databases">
        <title>The Potential of Streptomyces as Biocontrol Agents against the Tomato grey mould, Botrytis cinerea (Gray mold) Frontiers in Microbiology.</title>
        <authorList>
            <person name="Li D."/>
        </authorList>
    </citation>
    <scope>NUCLEOTIDE SEQUENCE [LARGE SCALE GENOMIC DNA]</scope>
    <source>
        <strain evidence="5 6">NEAU-LD23</strain>
    </source>
</reference>